<dbReference type="AlphaFoldDB" id="A0AAV1LPX4"/>
<protein>
    <submittedName>
        <fullName evidence="2">Uncharacterized protein</fullName>
    </submittedName>
</protein>
<comment type="caution">
    <text evidence="2">The sequence shown here is derived from an EMBL/GenBank/DDBJ whole genome shotgun (WGS) entry which is preliminary data.</text>
</comment>
<evidence type="ECO:0000313" key="3">
    <source>
        <dbReference type="Proteomes" id="UP001314205"/>
    </source>
</evidence>
<evidence type="ECO:0000256" key="1">
    <source>
        <dbReference type="SAM" id="MobiDB-lite"/>
    </source>
</evidence>
<sequence length="179" mass="19449">MAAPSAVFTSKPIADINNMFSKFQSQTFSVEPISQTQSINVKSSETGELEGAGAIDKTLIEKPITNVFTLKPSNPLPAQSQNVPDVLKSSTHTLTLNKTEVSNKVDVKIKEKENAKVKENIPEKDKLPKEQQKPADIVKDNGSKPLSLVNKAATPIISTAQGAVLTPNLGKYHYIFSYL</sequence>
<reference evidence="2 3" key="1">
    <citation type="submission" date="2023-11" db="EMBL/GenBank/DDBJ databases">
        <authorList>
            <person name="Hedman E."/>
            <person name="Englund M."/>
            <person name="Stromberg M."/>
            <person name="Nyberg Akerstrom W."/>
            <person name="Nylinder S."/>
            <person name="Jareborg N."/>
            <person name="Kallberg Y."/>
            <person name="Kronander E."/>
        </authorList>
    </citation>
    <scope>NUCLEOTIDE SEQUENCE [LARGE SCALE GENOMIC DNA]</scope>
</reference>
<gene>
    <name evidence="2" type="ORF">PARMNEM_LOCUS15600</name>
</gene>
<accession>A0AAV1LPX4</accession>
<feature type="region of interest" description="Disordered" evidence="1">
    <location>
        <begin position="121"/>
        <end position="142"/>
    </location>
</feature>
<keyword evidence="3" id="KW-1185">Reference proteome</keyword>
<dbReference type="EMBL" id="CAVLGL010000093">
    <property type="protein sequence ID" value="CAK1596224.1"/>
    <property type="molecule type" value="Genomic_DNA"/>
</dbReference>
<dbReference type="Proteomes" id="UP001314205">
    <property type="component" value="Unassembled WGS sequence"/>
</dbReference>
<name>A0AAV1LPX4_9NEOP</name>
<proteinExistence type="predicted"/>
<evidence type="ECO:0000313" key="2">
    <source>
        <dbReference type="EMBL" id="CAK1596224.1"/>
    </source>
</evidence>
<organism evidence="2 3">
    <name type="scientific">Parnassius mnemosyne</name>
    <name type="common">clouded apollo</name>
    <dbReference type="NCBI Taxonomy" id="213953"/>
    <lineage>
        <taxon>Eukaryota</taxon>
        <taxon>Metazoa</taxon>
        <taxon>Ecdysozoa</taxon>
        <taxon>Arthropoda</taxon>
        <taxon>Hexapoda</taxon>
        <taxon>Insecta</taxon>
        <taxon>Pterygota</taxon>
        <taxon>Neoptera</taxon>
        <taxon>Endopterygota</taxon>
        <taxon>Lepidoptera</taxon>
        <taxon>Glossata</taxon>
        <taxon>Ditrysia</taxon>
        <taxon>Papilionoidea</taxon>
        <taxon>Papilionidae</taxon>
        <taxon>Parnassiinae</taxon>
        <taxon>Parnassini</taxon>
        <taxon>Parnassius</taxon>
        <taxon>Driopa</taxon>
    </lineage>
</organism>